<gene>
    <name evidence="2" type="ORF">CI610_03583</name>
</gene>
<evidence type="ECO:0000313" key="2">
    <source>
        <dbReference type="EMBL" id="PJE77493.1"/>
    </source>
</evidence>
<comment type="caution">
    <text evidence="2">The sequence shown here is derived from an EMBL/GenBank/DDBJ whole genome shotgun (WGS) entry which is preliminary data.</text>
</comment>
<dbReference type="AlphaFoldDB" id="A0A2H9T2P4"/>
<feature type="region of interest" description="Disordered" evidence="1">
    <location>
        <begin position="1"/>
        <end position="21"/>
    </location>
</feature>
<proteinExistence type="predicted"/>
<sequence length="36" mass="4314">MRRNRVEPASTHLSRRVWKTLSSREAQQRHLQVLVS</sequence>
<evidence type="ECO:0000256" key="1">
    <source>
        <dbReference type="SAM" id="MobiDB-lite"/>
    </source>
</evidence>
<accession>A0A2H9T2P4</accession>
<name>A0A2H9T2P4_9ZZZZ</name>
<organism evidence="2">
    <name type="scientific">invertebrate metagenome</name>
    <dbReference type="NCBI Taxonomy" id="1711999"/>
    <lineage>
        <taxon>unclassified sequences</taxon>
        <taxon>metagenomes</taxon>
        <taxon>organismal metagenomes</taxon>
    </lineage>
</organism>
<dbReference type="EMBL" id="NSIT01000554">
    <property type="protein sequence ID" value="PJE77493.1"/>
    <property type="molecule type" value="Genomic_DNA"/>
</dbReference>
<protein>
    <submittedName>
        <fullName evidence="2">Uncharacterized protein</fullName>
    </submittedName>
</protein>
<reference evidence="2" key="1">
    <citation type="journal article" date="2017" name="Appl. Environ. Microbiol.">
        <title>Molecular characterization of an Endozoicomonas-like organism causing infection in king scallop Pecten maximus L.</title>
        <authorList>
            <person name="Cano I."/>
            <person name="van Aerle R."/>
            <person name="Ross S."/>
            <person name="Verner-Jeffreys D.W."/>
            <person name="Paley R.K."/>
            <person name="Rimmer G."/>
            <person name="Ryder D."/>
            <person name="Hooper P."/>
            <person name="Stone D."/>
            <person name="Feist S.W."/>
        </authorList>
    </citation>
    <scope>NUCLEOTIDE SEQUENCE</scope>
</reference>